<name>A0A395HW44_ASPHC</name>
<keyword evidence="3" id="KW-1185">Reference proteome</keyword>
<feature type="region of interest" description="Disordered" evidence="1">
    <location>
        <begin position="101"/>
        <end position="131"/>
    </location>
</feature>
<organism evidence="2 3">
    <name type="scientific">Aspergillus homomorphus (strain CBS 101889)</name>
    <dbReference type="NCBI Taxonomy" id="1450537"/>
    <lineage>
        <taxon>Eukaryota</taxon>
        <taxon>Fungi</taxon>
        <taxon>Dikarya</taxon>
        <taxon>Ascomycota</taxon>
        <taxon>Pezizomycotina</taxon>
        <taxon>Eurotiomycetes</taxon>
        <taxon>Eurotiomycetidae</taxon>
        <taxon>Eurotiales</taxon>
        <taxon>Aspergillaceae</taxon>
        <taxon>Aspergillus</taxon>
        <taxon>Aspergillus subgen. Circumdati</taxon>
    </lineage>
</organism>
<evidence type="ECO:0000313" key="2">
    <source>
        <dbReference type="EMBL" id="RAL11635.1"/>
    </source>
</evidence>
<proteinExistence type="predicted"/>
<gene>
    <name evidence="2" type="ORF">BO97DRAFT_91944</name>
</gene>
<feature type="compositionally biased region" description="Basic and acidic residues" evidence="1">
    <location>
        <begin position="103"/>
        <end position="130"/>
    </location>
</feature>
<sequence>MGHRSAFSVDMMVDIQFYIVPVNQPDRSTAGRYPTRATYIARPTFSPLAACMLAAPLPKRDKDMHKWHYLSSARIEALLEDNIMHLHPYRLGGRAVLEPNKGAGKEAWRRDPRESRAENPRDGANSRELRLTTPHPRYHRWKTYPRGLAAVWAELVPNCPV</sequence>
<evidence type="ECO:0000256" key="1">
    <source>
        <dbReference type="SAM" id="MobiDB-lite"/>
    </source>
</evidence>
<dbReference type="VEuPathDB" id="FungiDB:BO97DRAFT_91944"/>
<evidence type="ECO:0000313" key="3">
    <source>
        <dbReference type="Proteomes" id="UP000248961"/>
    </source>
</evidence>
<accession>A0A395HW44</accession>
<dbReference type="Proteomes" id="UP000248961">
    <property type="component" value="Unassembled WGS sequence"/>
</dbReference>
<dbReference type="RefSeq" id="XP_025550789.1">
    <property type="nucleotide sequence ID" value="XM_025701134.1"/>
</dbReference>
<dbReference type="AlphaFoldDB" id="A0A395HW44"/>
<dbReference type="GeneID" id="37205423"/>
<protein>
    <submittedName>
        <fullName evidence="2">Uncharacterized protein</fullName>
    </submittedName>
</protein>
<dbReference type="EMBL" id="KZ824287">
    <property type="protein sequence ID" value="RAL11635.1"/>
    <property type="molecule type" value="Genomic_DNA"/>
</dbReference>
<reference evidence="2 3" key="1">
    <citation type="submission" date="2018-02" db="EMBL/GenBank/DDBJ databases">
        <title>The genomes of Aspergillus section Nigri reveals drivers in fungal speciation.</title>
        <authorList>
            <consortium name="DOE Joint Genome Institute"/>
            <person name="Vesth T.C."/>
            <person name="Nybo J."/>
            <person name="Theobald S."/>
            <person name="Brandl J."/>
            <person name="Frisvad J.C."/>
            <person name="Nielsen K.F."/>
            <person name="Lyhne E.K."/>
            <person name="Kogle M.E."/>
            <person name="Kuo A."/>
            <person name="Riley R."/>
            <person name="Clum A."/>
            <person name="Nolan M."/>
            <person name="Lipzen A."/>
            <person name="Salamov A."/>
            <person name="Henrissat B."/>
            <person name="Wiebenga A."/>
            <person name="De vries R.P."/>
            <person name="Grigoriev I.V."/>
            <person name="Mortensen U.H."/>
            <person name="Andersen M.R."/>
            <person name="Baker S.E."/>
        </authorList>
    </citation>
    <scope>NUCLEOTIDE SEQUENCE [LARGE SCALE GENOMIC DNA]</scope>
    <source>
        <strain evidence="2 3">CBS 101889</strain>
    </source>
</reference>